<dbReference type="HOGENOM" id="CLU_2619901_0_0_11"/>
<dbReference type="Proteomes" id="UP000006281">
    <property type="component" value="Chromosome"/>
</dbReference>
<proteinExistence type="predicted"/>
<evidence type="ECO:0000313" key="1">
    <source>
        <dbReference type="EMBL" id="CCH30189.1"/>
    </source>
</evidence>
<gene>
    <name evidence="1" type="ordered locus">BN6_28800</name>
</gene>
<keyword evidence="2" id="KW-1185">Reference proteome</keyword>
<dbReference type="EMBL" id="HE804045">
    <property type="protein sequence ID" value="CCH30189.1"/>
    <property type="molecule type" value="Genomic_DNA"/>
</dbReference>
<dbReference type="BioCyc" id="SESP1179773:BN6_RS43650-MONOMER"/>
<name>K0JZV8_SACES</name>
<organism evidence="1 2">
    <name type="scientific">Saccharothrix espanaensis (strain ATCC 51144 / DSM 44229 / JCM 9112 / NBRC 15066 / NRRL 15764)</name>
    <dbReference type="NCBI Taxonomy" id="1179773"/>
    <lineage>
        <taxon>Bacteria</taxon>
        <taxon>Bacillati</taxon>
        <taxon>Actinomycetota</taxon>
        <taxon>Actinomycetes</taxon>
        <taxon>Pseudonocardiales</taxon>
        <taxon>Pseudonocardiaceae</taxon>
        <taxon>Saccharothrix</taxon>
    </lineage>
</organism>
<protein>
    <submittedName>
        <fullName evidence="1">Uncharacterized protein</fullName>
    </submittedName>
</protein>
<dbReference type="AlphaFoldDB" id="K0JZV8"/>
<evidence type="ECO:0000313" key="2">
    <source>
        <dbReference type="Proteomes" id="UP000006281"/>
    </source>
</evidence>
<reference evidence="1 2" key="1">
    <citation type="journal article" date="2012" name="BMC Genomics">
        <title>Complete genome sequence of Saccharothrix espanaensis DSM 44229T and comparison to the other completely sequenced Pseudonocardiaceae.</title>
        <authorList>
            <person name="Strobel T."/>
            <person name="Al-Dilaimi A."/>
            <person name="Blom J."/>
            <person name="Gessner A."/>
            <person name="Kalinowski J."/>
            <person name="Luzhetska M."/>
            <person name="Puhler A."/>
            <person name="Szczepanowski R."/>
            <person name="Bechthold A."/>
            <person name="Ruckert C."/>
        </authorList>
    </citation>
    <scope>NUCLEOTIDE SEQUENCE [LARGE SCALE GENOMIC DNA]</scope>
    <source>
        <strain evidence="2">ATCC 51144 / DSM 44229 / JCM 9112 / NBRC 15066 / NRRL 15764</strain>
    </source>
</reference>
<sequence length="78" mass="8785">MWTLSWVLMAYNISDDAFVSQVELPAEIDSATVKSLVGDYPNLKGDSFPVVGESLSRLMNMSAEGLDPTRFDYFIEFR</sequence>
<accession>K0JZV8</accession>
<dbReference type="KEGG" id="sesp:BN6_28800"/>